<reference evidence="2 3" key="1">
    <citation type="submission" date="2019-04" db="EMBL/GenBank/DDBJ databases">
        <title>Whole genome sequencing of Brevibacillus sp. TGS2-1.</title>
        <authorList>
            <person name="Choi A."/>
        </authorList>
    </citation>
    <scope>NUCLEOTIDE SEQUENCE [LARGE SCALE GENOMIC DNA]</scope>
    <source>
        <strain evidence="2 3">TGS2-1</strain>
    </source>
</reference>
<evidence type="ECO:0000313" key="2">
    <source>
        <dbReference type="EMBL" id="TKI58257.1"/>
    </source>
</evidence>
<keyword evidence="1" id="KW-0472">Membrane</keyword>
<feature type="transmembrane region" description="Helical" evidence="1">
    <location>
        <begin position="88"/>
        <end position="109"/>
    </location>
</feature>
<evidence type="ECO:0000313" key="3">
    <source>
        <dbReference type="Proteomes" id="UP000307841"/>
    </source>
</evidence>
<dbReference type="AlphaFoldDB" id="A0A4U2YBQ2"/>
<proteinExistence type="predicted"/>
<evidence type="ECO:0000256" key="1">
    <source>
        <dbReference type="SAM" id="Phobius"/>
    </source>
</evidence>
<dbReference type="EMBL" id="SZNK01000001">
    <property type="protein sequence ID" value="TKI58257.1"/>
    <property type="molecule type" value="Genomic_DNA"/>
</dbReference>
<keyword evidence="3" id="KW-1185">Reference proteome</keyword>
<dbReference type="RefSeq" id="WP_137031697.1">
    <property type="nucleotide sequence ID" value="NZ_SZNK01000001.1"/>
</dbReference>
<gene>
    <name evidence="2" type="ORF">E8L90_24275</name>
</gene>
<dbReference type="Proteomes" id="UP000307841">
    <property type="component" value="Unassembled WGS sequence"/>
</dbReference>
<keyword evidence="1" id="KW-1133">Transmembrane helix</keyword>
<comment type="caution">
    <text evidence="2">The sequence shown here is derived from an EMBL/GenBank/DDBJ whole genome shotgun (WGS) entry which is preliminary data.</text>
</comment>
<protein>
    <recommendedName>
        <fullName evidence="4">DUF3899 domain-containing protein</fullName>
    </recommendedName>
</protein>
<evidence type="ECO:0008006" key="4">
    <source>
        <dbReference type="Google" id="ProtNLM"/>
    </source>
</evidence>
<feature type="transmembrane region" description="Helical" evidence="1">
    <location>
        <begin position="29"/>
        <end position="54"/>
    </location>
</feature>
<keyword evidence="1" id="KW-0812">Transmembrane</keyword>
<sequence>MKTGLISSLVTSALILLYAFYQNSILKTFVFYEFLVGVIGFVLSGVIFSSYLGLDRKRMSNADSPKVFGENHINKEALRNENDKVKNMSIVFFFFSLICFFISLVTYLISTLFL</sequence>
<accession>A0A4U2YBQ2</accession>
<organism evidence="2 3">
    <name type="scientific">Brevibacillus antibioticus</name>
    <dbReference type="NCBI Taxonomy" id="2570228"/>
    <lineage>
        <taxon>Bacteria</taxon>
        <taxon>Bacillati</taxon>
        <taxon>Bacillota</taxon>
        <taxon>Bacilli</taxon>
        <taxon>Bacillales</taxon>
        <taxon>Paenibacillaceae</taxon>
        <taxon>Brevibacillus</taxon>
    </lineage>
</organism>
<name>A0A4U2YBQ2_9BACL</name>